<dbReference type="Pfam" id="PF01345">
    <property type="entry name" value="DUF11"/>
    <property type="match status" value="2"/>
</dbReference>
<accession>A0AAE3H3I9</accession>
<evidence type="ECO:0000313" key="9">
    <source>
        <dbReference type="EMBL" id="MCP9763872.1"/>
    </source>
</evidence>
<feature type="non-terminal residue" evidence="9">
    <location>
        <position position="2151"/>
    </location>
</feature>
<dbReference type="InterPro" id="IPR047589">
    <property type="entry name" value="DUF11_rpt"/>
</dbReference>
<keyword evidence="10" id="KW-1185">Reference proteome</keyword>
<organism evidence="9 10">
    <name type="scientific">Lacihabitans soyangensis</name>
    <dbReference type="NCBI Taxonomy" id="869394"/>
    <lineage>
        <taxon>Bacteria</taxon>
        <taxon>Pseudomonadati</taxon>
        <taxon>Bacteroidota</taxon>
        <taxon>Cytophagia</taxon>
        <taxon>Cytophagales</taxon>
        <taxon>Leadbetterellaceae</taxon>
        <taxon>Lacihabitans</taxon>
    </lineage>
</organism>
<keyword evidence="2" id="KW-0964">Secreted</keyword>
<dbReference type="PANTHER" id="PTHR34819:SF3">
    <property type="entry name" value="CELL SURFACE PROTEIN"/>
    <property type="match status" value="1"/>
</dbReference>
<gene>
    <name evidence="9" type="ORF">EGI31_12995</name>
</gene>
<feature type="transmembrane region" description="Helical" evidence="5">
    <location>
        <begin position="26"/>
        <end position="45"/>
    </location>
</feature>
<dbReference type="InterPro" id="IPR001434">
    <property type="entry name" value="OmcB-like_DUF11"/>
</dbReference>
<dbReference type="SUPFAM" id="SSF117074">
    <property type="entry name" value="Hypothetical protein PA1324"/>
    <property type="match status" value="2"/>
</dbReference>
<dbReference type="PANTHER" id="PTHR34819">
    <property type="entry name" value="LARGE CYSTEINE-RICH PERIPLASMIC PROTEIN OMCB"/>
    <property type="match status" value="1"/>
</dbReference>
<dbReference type="InterPro" id="IPR033764">
    <property type="entry name" value="Sdr_B"/>
</dbReference>
<dbReference type="Pfam" id="PF17210">
    <property type="entry name" value="SdrD_B"/>
    <property type="match status" value="2"/>
</dbReference>
<feature type="compositionally biased region" description="Acidic residues" evidence="4">
    <location>
        <begin position="2018"/>
        <end position="2029"/>
    </location>
</feature>
<dbReference type="RefSeq" id="WP_310586213.1">
    <property type="nucleotide sequence ID" value="NZ_RJUF01000044.1"/>
</dbReference>
<name>A0AAE3H3I9_9BACT</name>
<evidence type="ECO:0000259" key="7">
    <source>
        <dbReference type="Pfam" id="PF17210"/>
    </source>
</evidence>
<dbReference type="GO" id="GO:0005576">
    <property type="term" value="C:extracellular region"/>
    <property type="evidence" value="ECO:0007669"/>
    <property type="project" value="UniProtKB-SubCell"/>
</dbReference>
<evidence type="ECO:0000259" key="6">
    <source>
        <dbReference type="Pfam" id="PF01345"/>
    </source>
</evidence>
<dbReference type="InterPro" id="IPR036116">
    <property type="entry name" value="FN3_sf"/>
</dbReference>
<keyword evidence="3" id="KW-0732">Signal</keyword>
<dbReference type="Gene3D" id="2.60.40.10">
    <property type="entry name" value="Immunoglobulins"/>
    <property type="match status" value="7"/>
</dbReference>
<feature type="region of interest" description="Disordered" evidence="4">
    <location>
        <begin position="2008"/>
        <end position="2029"/>
    </location>
</feature>
<evidence type="ECO:0000259" key="8">
    <source>
        <dbReference type="Pfam" id="PF19081"/>
    </source>
</evidence>
<evidence type="ECO:0000256" key="1">
    <source>
        <dbReference type="ARBA" id="ARBA00004613"/>
    </source>
</evidence>
<proteinExistence type="predicted"/>
<evidence type="ECO:0000256" key="5">
    <source>
        <dbReference type="SAM" id="Phobius"/>
    </source>
</evidence>
<reference evidence="9 10" key="1">
    <citation type="submission" date="2018-11" db="EMBL/GenBank/DDBJ databases">
        <title>Novel bacteria species description.</title>
        <authorList>
            <person name="Han J.-H."/>
        </authorList>
    </citation>
    <scope>NUCLEOTIDE SEQUENCE [LARGE SCALE GENOMIC DNA]</scope>
    <source>
        <strain evidence="9 10">KCTC23259</strain>
    </source>
</reference>
<dbReference type="SUPFAM" id="SSF63829">
    <property type="entry name" value="Calcium-dependent phosphotriesterase"/>
    <property type="match status" value="1"/>
</dbReference>
<feature type="domain" description="Ig-like" evidence="8">
    <location>
        <begin position="1274"/>
        <end position="1344"/>
    </location>
</feature>
<keyword evidence="5" id="KW-1133">Transmembrane helix</keyword>
<protein>
    <submittedName>
        <fullName evidence="9">DUF11 domain-containing protein</fullName>
    </submittedName>
</protein>
<dbReference type="InterPro" id="IPR013783">
    <property type="entry name" value="Ig-like_fold"/>
</dbReference>
<comment type="subcellular location">
    <subcellularLocation>
        <location evidence="1">Secreted</location>
    </subcellularLocation>
</comment>
<dbReference type="NCBIfam" id="TIGR01451">
    <property type="entry name" value="B_ant_repeat"/>
    <property type="match status" value="2"/>
</dbReference>
<sequence>MRDFTKQHSSNTPDWRNAQNGSPFKAFSAFAVSIFSLIIHFGGLFKPKGLFSFQKNGLKLSFAKGALALFVLLIGIVNVSKAQNAPPNQDKYYMLVGELLWNGTTNTARTDVFQYSAGSPLVGCSLPGGGGEGMVVDPTKNLAYIATCCNVGEVRIYDYNTATFLTPIKLVGEDILDISISGSADNYGFIYVSTYNKMYKISTTSRTVVASYDKSALKNTVAQDFWGSAVNNTNTRVYFSTNWKKASGTSTIEYLPTSFASASTLFATAPSGFHYRGIIFDASGDLWAAAAHDNNSIPDRVYRYSSTGTLLNTYIFPTPIKHNAPATGKVDPYDLAFGPDGLLYITTFQGDCVTKLDFTNATSPSFISYLDYEPNVGGKSITWVGGNFKCICTAPVLNLSNLTQTSASCNGSTPNNDATVTIGGLVYSSSDIVKGDIKQGATFGQTPIYGASSNKTLGSGQSSLTFTNLKPNTQYTIRVWSGKDACYSDLTFTTNEGVCFTCVCTSNNLAVNGDMALGNPPSSWTVPQGAWGLGTGSTTGNFGVLNNGDDNSRDYYAYQDIELTPGTKVVFDALASTHAVSTVGAIAEMYLEFYNGTTLLATSSRSNTTVPYNGTLVALNTIKFVAPTNTTKVRIVAHSKGRALKFDNVVLTRCYDQAVNLAQGTVVNPGCNQNNGSITVNGSGGSGVYDYRINGGAWGSSNVFNNLTGILTGTNYTVEVRDRNAFSCTKSIVVRLTCNCSIDANAGPDVTICNTDEAVLDGTVMGVASCGTTGTTNCATVISGSTGWIADLNKASVCGDNAGAKLWTRSGQGTSSITLDLGSTLPAGTVVRVNLKLEHCDNTLSTQSDARIEASANSTTGFAALQSSLLFNHTSYKEYTYTLTAATRYIKVSDNGKCALRLDYVKYTTPDTYTNAVTYSWSGPGIVGASNTKSVTINAAGTYTFTVTGCDGCTDSDIVVVTKNTVTANAGLDKEICLGESVTLTATAVASATYEWRNSNSSTVIATTQSITVTPTTTIDYIVTVIKNGCDESDEVKVTVKPNITVDAGADKVLCNTDEVVLDGSVSGVTACGTPGVTNCATTIAGSTAWIADLNNARVCGDNAGAKLWTRSGQGTSSITLDLGSSLPAGTVVRVNLKLEHCDNTLSTQSDAKIEASGSATTGFTVLQSSLLFNHTSYKEYSYTLTAPARYIKVSDNGKCALRLDYIKYTTPDTYNTAVTYSWSGPGIVGANNNKSVVVNQPGTYTFTVTGCNGCSGTDMVVVTRNTVTADAGTDKIICIGETVDLKAATVAGATYEWRSSTSSTVLSTSQTFTVTPTTTTDYILTVLKNGCDASDEVKVTVNPRPTVTGGVIPPVNPICVGQTATLQAGTWTNASTYSWTGPTGFVTQTGQTATTTVAGTYTLTVTSAAGCTASATLALVVNTNPVVTVDSKTVCLGGTATLTASNCVGTVTWNTGANTNTITITPSAVGEVTYTATCRNTSGCTATGSGKITTLAKPTVSLGPDVEICLGKSIDLVATGCTGGTLSWNQGITSTTANVTVSPTATTTYTVTCKTSNNDGCIATDDIIVKVNPNPSGSVPAIAPICQTETLNLVSGTWTNASSYNWAGPNSFSSTAQNPTITNTSLAAAGMYTLTVTSASGCTTTATVAVTVNACLSKIGDFVWEDVNGNGIQDTGELGISGVVVTLNGTDAFGAPVTRTATTGTNGEYLFDNLVKGTYTVTFGDKAGYVLTAPNKGADDAKDSDADLATKQSPAINLGTNATNLTIDAGMYRPASLGDFVWYDINNNGIQDSGEPGIQGVVATLNGTKGDGTVIAAQTATTNASGIYAFTNLAPGTYTVSFGTVAGYQVAKQDITGANTDATDINTDSDINSTTLTTHAATLVSGENDPKLDAGFTKVIDLELDKTVSNPTPNVGETVTYTLKLTNKGPQIATGVALEDVIPNGLENITLSATNSPQGVIAGNKITFSGLTVNKDQTLTFTYTAKVKSPISGVVYKNVAQVTAANEFDIDSKPNNDDGDQSEDDEDPETIVPQVADLELVKTVSNGTPNVGDVVTFSIKVDNKGPQAATNVKVEDVVPNGYDLTSTVISDGGSNTSGTINWTVASIASGASKTLTFTAKVKAPVSGITYSNIAKIKSVDQYDPDSDPTN</sequence>
<keyword evidence="5" id="KW-0812">Transmembrane</keyword>
<feature type="domain" description="SD-repeat containing protein B" evidence="7">
    <location>
        <begin position="1776"/>
        <end position="1897"/>
    </location>
</feature>
<feature type="domain" description="DUF11" evidence="6">
    <location>
        <begin position="1902"/>
        <end position="2018"/>
    </location>
</feature>
<feature type="domain" description="DUF11" evidence="6">
    <location>
        <begin position="2038"/>
        <end position="2147"/>
    </location>
</feature>
<evidence type="ECO:0000313" key="10">
    <source>
        <dbReference type="Proteomes" id="UP001204144"/>
    </source>
</evidence>
<evidence type="ECO:0000256" key="4">
    <source>
        <dbReference type="SAM" id="MobiDB-lite"/>
    </source>
</evidence>
<dbReference type="Pfam" id="PF19081">
    <property type="entry name" value="Ig_7"/>
    <property type="match status" value="2"/>
</dbReference>
<evidence type="ECO:0000256" key="3">
    <source>
        <dbReference type="ARBA" id="ARBA00022729"/>
    </source>
</evidence>
<evidence type="ECO:0000256" key="2">
    <source>
        <dbReference type="ARBA" id="ARBA00022525"/>
    </source>
</evidence>
<keyword evidence="5" id="KW-0472">Membrane</keyword>
<dbReference type="SUPFAM" id="SSF49265">
    <property type="entry name" value="Fibronectin type III"/>
    <property type="match status" value="1"/>
</dbReference>
<feature type="domain" description="Ig-like" evidence="8">
    <location>
        <begin position="973"/>
        <end position="1042"/>
    </location>
</feature>
<comment type="caution">
    <text evidence="9">The sequence shown here is derived from an EMBL/GenBank/DDBJ whole genome shotgun (WGS) entry which is preliminary data.</text>
</comment>
<dbReference type="InterPro" id="IPR044023">
    <property type="entry name" value="Ig_7"/>
</dbReference>
<feature type="domain" description="SD-repeat containing protein B" evidence="7">
    <location>
        <begin position="1659"/>
        <end position="1772"/>
    </location>
</feature>
<dbReference type="EMBL" id="RJUF01000044">
    <property type="protein sequence ID" value="MCP9763872.1"/>
    <property type="molecule type" value="Genomic_DNA"/>
</dbReference>
<dbReference type="Proteomes" id="UP001204144">
    <property type="component" value="Unassembled WGS sequence"/>
</dbReference>
<dbReference type="InterPro" id="IPR051172">
    <property type="entry name" value="Chlamydia_OmcB"/>
</dbReference>